<organism evidence="2 3">
    <name type="scientific">Drosophila pseudoobscura pseudoobscura</name>
    <name type="common">Fruit fly</name>
    <dbReference type="NCBI Taxonomy" id="46245"/>
    <lineage>
        <taxon>Eukaryota</taxon>
        <taxon>Metazoa</taxon>
        <taxon>Ecdysozoa</taxon>
        <taxon>Arthropoda</taxon>
        <taxon>Hexapoda</taxon>
        <taxon>Insecta</taxon>
        <taxon>Pterygota</taxon>
        <taxon>Neoptera</taxon>
        <taxon>Endopterygota</taxon>
        <taxon>Diptera</taxon>
        <taxon>Brachycera</taxon>
        <taxon>Muscomorpha</taxon>
        <taxon>Ephydroidea</taxon>
        <taxon>Drosophilidae</taxon>
        <taxon>Drosophila</taxon>
        <taxon>Sophophora</taxon>
    </lineage>
</organism>
<evidence type="ECO:0000313" key="2">
    <source>
        <dbReference type="Proteomes" id="UP000001819"/>
    </source>
</evidence>
<dbReference type="PROSITE" id="PS50222">
    <property type="entry name" value="EF_HAND_2"/>
    <property type="match status" value="1"/>
</dbReference>
<dbReference type="OMA" id="WFDDSPN"/>
<accession>A0A6I8UWU1</accession>
<dbReference type="InParanoid" id="A0A6I8UWU1"/>
<dbReference type="SUPFAM" id="SSF47473">
    <property type="entry name" value="EF-hand"/>
    <property type="match status" value="1"/>
</dbReference>
<dbReference type="InterPro" id="IPR011992">
    <property type="entry name" value="EF-hand-dom_pair"/>
</dbReference>
<dbReference type="GeneID" id="4805442"/>
<dbReference type="Bgee" id="FBgn0077534">
    <property type="expression patterns" value="Expressed in male reproductive system and 1 other cell type or tissue"/>
</dbReference>
<reference evidence="3" key="2">
    <citation type="submission" date="2025-08" db="UniProtKB">
        <authorList>
            <consortium name="RefSeq"/>
        </authorList>
    </citation>
    <scope>IDENTIFICATION</scope>
    <source>
        <strain evidence="3">MV-25-SWS-2005</strain>
        <tissue evidence="3">Whole body</tissue>
    </source>
</reference>
<evidence type="ECO:0000313" key="3">
    <source>
        <dbReference type="RefSeq" id="XP_001361843.2"/>
    </source>
</evidence>
<proteinExistence type="predicted"/>
<dbReference type="AlphaFoldDB" id="A0A6I8UWU1"/>
<dbReference type="RefSeq" id="XP_001361843.2">
    <property type="nucleotide sequence ID" value="XM_001361806.4"/>
</dbReference>
<sequence length="234" mass="27726">MKNLDGTLDYMENARFNYLYAPEIARLEKETSFKHTELTCVVMIYHKFVLENGERAKFMTLMQLSSLVENVFGVTDQTINANVVSRISFDPDFDHPDFSADRHCNLRSFIKLFEIYFTDDLEKRMVFCFSVYDRTDFNSLDREVVQRYVDKFFEGDDEDEVFELRQDMVELIFIKFDQDKDTFISAEEYYDVVRQQPMLLEFLGPVFPTTRQKDIVAHCANIMSCYAKNEGNYE</sequence>
<gene>
    <name evidence="3" type="primary">LOC4805442</name>
</gene>
<dbReference type="InterPro" id="IPR002048">
    <property type="entry name" value="EF_hand_dom"/>
</dbReference>
<feature type="domain" description="EF-hand" evidence="1">
    <location>
        <begin position="164"/>
        <end position="199"/>
    </location>
</feature>
<name>A0A6I8UWU1_DROPS</name>
<keyword evidence="2" id="KW-1185">Reference proteome</keyword>
<evidence type="ECO:0000259" key="1">
    <source>
        <dbReference type="PROSITE" id="PS50222"/>
    </source>
</evidence>
<dbReference type="Gene3D" id="1.10.238.10">
    <property type="entry name" value="EF-hand"/>
    <property type="match status" value="1"/>
</dbReference>
<dbReference type="GO" id="GO:0005509">
    <property type="term" value="F:calcium ion binding"/>
    <property type="evidence" value="ECO:0007669"/>
    <property type="project" value="InterPro"/>
</dbReference>
<dbReference type="Proteomes" id="UP000001819">
    <property type="component" value="Chromosome 3"/>
</dbReference>
<protein>
    <recommendedName>
        <fullName evidence="1">EF-hand domain-containing protein</fullName>
    </recommendedName>
</protein>
<dbReference type="KEGG" id="dpo:4805442"/>
<reference evidence="2" key="1">
    <citation type="submission" date="2024-06" db="UniProtKB">
        <authorList>
            <consortium name="RefSeq"/>
        </authorList>
    </citation>
    <scope>NUCLEOTIDE SEQUENCE [LARGE SCALE GENOMIC DNA]</scope>
    <source>
        <strain evidence="2">MV2-25</strain>
    </source>
</reference>